<dbReference type="EMBL" id="NAJO01000009">
    <property type="protein sequence ID" value="OQO10027.1"/>
    <property type="molecule type" value="Genomic_DNA"/>
</dbReference>
<protein>
    <recommendedName>
        <fullName evidence="3">HTH araC/xylS-type domain-containing protein</fullName>
    </recommendedName>
</protein>
<accession>A0A1V8TF69</accession>
<sequence length="235" mass="25404">MDKIAKALEAINGLAPGQPLPSLEHLARCAGLTKHHFHRSFKRAMGVTPREYLLLKRNVGSTSDSYQASATDSSSASTPWALSETSDAAFALDASDLYVEELYPDWLNTLNIGTDTCITSAQSENLNPAAQQSANVFYTIRQTTSGLLSIAFLHGRVHKLELCDSLEDAISELNLSFSFPAYILICLDTSRSKDSTEFASLGTKADELVLAMEQPSGRMVYVSHALSSGSHVGLT</sequence>
<dbReference type="OrthoDB" id="2447880at2759"/>
<dbReference type="AlphaFoldDB" id="A0A1V8TF69"/>
<comment type="caution">
    <text evidence="4">The sequence shown here is derived from an EMBL/GenBank/DDBJ whole genome shotgun (WGS) entry which is preliminary data.</text>
</comment>
<dbReference type="GO" id="GO:0043565">
    <property type="term" value="F:sequence-specific DNA binding"/>
    <property type="evidence" value="ECO:0007669"/>
    <property type="project" value="InterPro"/>
</dbReference>
<evidence type="ECO:0000256" key="1">
    <source>
        <dbReference type="ARBA" id="ARBA00023015"/>
    </source>
</evidence>
<keyword evidence="1" id="KW-0805">Transcription regulation</keyword>
<evidence type="ECO:0000313" key="4">
    <source>
        <dbReference type="EMBL" id="OQO10027.1"/>
    </source>
</evidence>
<dbReference type="Gene3D" id="1.10.10.60">
    <property type="entry name" value="Homeodomain-like"/>
    <property type="match status" value="1"/>
</dbReference>
<proteinExistence type="predicted"/>
<keyword evidence="2" id="KW-0804">Transcription</keyword>
<dbReference type="InParanoid" id="A0A1V8TF69"/>
<reference evidence="5" key="1">
    <citation type="submission" date="2017-03" db="EMBL/GenBank/DDBJ databases">
        <title>Genomes of endolithic fungi from Antarctica.</title>
        <authorList>
            <person name="Coleine C."/>
            <person name="Masonjones S."/>
            <person name="Stajich J.E."/>
        </authorList>
    </citation>
    <scope>NUCLEOTIDE SEQUENCE [LARGE SCALE GENOMIC DNA]</scope>
    <source>
        <strain evidence="5">CCFEE 5527</strain>
    </source>
</reference>
<dbReference type="SUPFAM" id="SSF46689">
    <property type="entry name" value="Homeodomain-like"/>
    <property type="match status" value="1"/>
</dbReference>
<evidence type="ECO:0000259" key="3">
    <source>
        <dbReference type="PROSITE" id="PS01124"/>
    </source>
</evidence>
<dbReference type="GO" id="GO:0003700">
    <property type="term" value="F:DNA-binding transcription factor activity"/>
    <property type="evidence" value="ECO:0007669"/>
    <property type="project" value="InterPro"/>
</dbReference>
<keyword evidence="5" id="KW-1185">Reference proteome</keyword>
<dbReference type="InterPro" id="IPR009057">
    <property type="entry name" value="Homeodomain-like_sf"/>
</dbReference>
<gene>
    <name evidence="4" type="ORF">B0A48_04383</name>
</gene>
<dbReference type="PROSITE" id="PS01124">
    <property type="entry name" value="HTH_ARAC_FAMILY_2"/>
    <property type="match status" value="1"/>
</dbReference>
<name>A0A1V8TF69_9PEZI</name>
<dbReference type="InterPro" id="IPR018060">
    <property type="entry name" value="HTH_AraC"/>
</dbReference>
<feature type="domain" description="HTH araC/xylS-type" evidence="3">
    <location>
        <begin position="1"/>
        <end position="55"/>
    </location>
</feature>
<evidence type="ECO:0000256" key="2">
    <source>
        <dbReference type="ARBA" id="ARBA00023163"/>
    </source>
</evidence>
<evidence type="ECO:0000313" key="5">
    <source>
        <dbReference type="Proteomes" id="UP000192596"/>
    </source>
</evidence>
<organism evidence="4 5">
    <name type="scientific">Cryoendolithus antarcticus</name>
    <dbReference type="NCBI Taxonomy" id="1507870"/>
    <lineage>
        <taxon>Eukaryota</taxon>
        <taxon>Fungi</taxon>
        <taxon>Dikarya</taxon>
        <taxon>Ascomycota</taxon>
        <taxon>Pezizomycotina</taxon>
        <taxon>Dothideomycetes</taxon>
        <taxon>Dothideomycetidae</taxon>
        <taxon>Cladosporiales</taxon>
        <taxon>Cladosporiaceae</taxon>
        <taxon>Cryoendolithus</taxon>
    </lineage>
</organism>
<dbReference type="Proteomes" id="UP000192596">
    <property type="component" value="Unassembled WGS sequence"/>
</dbReference>
<dbReference type="STRING" id="1507870.A0A1V8TF69"/>